<gene>
    <name evidence="1" type="ORF">KACHI17_10260</name>
</gene>
<sequence length="66" mass="7392">MHVSDNIAGWSKSQCLKYGTLVKIVIILDNMRGSNIINMCLVDKYLKLKKCVTHVIKNVGTGHNSF</sequence>
<dbReference type="AlphaFoldDB" id="A0AAT9GI28"/>
<organism evidence="1">
    <name type="scientific">Sediminibacterium sp. KACHI17</name>
    <dbReference type="NCBI Taxonomy" id="1751071"/>
    <lineage>
        <taxon>Bacteria</taxon>
        <taxon>Pseudomonadati</taxon>
        <taxon>Bacteroidota</taxon>
        <taxon>Chitinophagia</taxon>
        <taxon>Chitinophagales</taxon>
        <taxon>Chitinophagaceae</taxon>
        <taxon>Sediminibacterium</taxon>
    </lineage>
</organism>
<accession>A0AAT9GI28</accession>
<evidence type="ECO:0000313" key="1">
    <source>
        <dbReference type="EMBL" id="BFG70145.1"/>
    </source>
</evidence>
<name>A0AAT9GI28_9BACT</name>
<reference evidence="1" key="1">
    <citation type="submission" date="2024-02" db="EMBL/GenBank/DDBJ databases">
        <title>Sediminibacterium planktonica sp. nov. and Sediminibacterium longus sp. nov., isolated from surface lake and river water.</title>
        <authorList>
            <person name="Watanabe K."/>
            <person name="Takemine S."/>
            <person name="Ishii Y."/>
            <person name="Ogata Y."/>
            <person name="Shindo C."/>
            <person name="Suda W."/>
        </authorList>
    </citation>
    <scope>NUCLEOTIDE SEQUENCE</scope>
    <source>
        <strain evidence="1">KACHI17</strain>
    </source>
</reference>
<dbReference type="EMBL" id="AP029612">
    <property type="protein sequence ID" value="BFG70145.1"/>
    <property type="molecule type" value="Genomic_DNA"/>
</dbReference>
<protein>
    <submittedName>
        <fullName evidence="1">Uncharacterized protein</fullName>
    </submittedName>
</protein>
<proteinExistence type="predicted"/>